<gene>
    <name evidence="1" type="ORF">201phi2-1p311</name>
</gene>
<dbReference type="KEGG" id="vg:6372410"/>
<keyword evidence="2" id="KW-1185">Reference proteome</keyword>
<protein>
    <submittedName>
        <fullName evidence="1">Uncharacterized protein</fullName>
    </submittedName>
</protein>
<organism evidence="1 2">
    <name type="scientific">Pseudomonas phage 201phi2-1</name>
    <name type="common">Pseudomonas chlororaphis phage 201phi2-1</name>
    <dbReference type="NCBI Taxonomy" id="198110"/>
    <lineage>
        <taxon>Viruses</taxon>
        <taxon>Duplodnaviria</taxon>
        <taxon>Heunggongvirae</taxon>
        <taxon>Uroviricota</taxon>
        <taxon>Caudoviricetes</taxon>
        <taxon>Chimalliviridae</taxon>
        <taxon>Serwervirus</taxon>
        <taxon>Serwervirus 201phi21</taxon>
    </lineage>
</organism>
<organismHost>
    <name type="scientific">Pseudomonas chlororaphis</name>
    <dbReference type="NCBI Taxonomy" id="587753"/>
</organismHost>
<dbReference type="RefSeq" id="YP_001957032.1">
    <property type="nucleotide sequence ID" value="NC_010821.1"/>
</dbReference>
<sequence>MGCDIHPNFEKRVTREDGTKVWEKIEEHKYEGNRHYFLFGWLANVRNGYGFAGGDTGDGIKPLALPRGLPTDIASYEPEPPINDDTNWNSPEYKVWEEWYERNDYGDHSQSWLTGEEIMKGLEEVGGTRKRGVLSLAQYTNWDRKSQPDRWCGAIFGRGCVTLSTDQANRLDPKVGKYIKGVTDDLTHVSKSGRWVNKRKMIEVRPNLDRWHYMYKVGGNYPKLEGETTEFKLVWDRQYKIKPSKAKHLRKLNKYADRIGNINVACQWTLDNKAVREEFAYFTDEVKRLMDLHGEIRMVFGFDS</sequence>
<dbReference type="OrthoDB" id="27763at10239"/>
<evidence type="ECO:0000313" key="2">
    <source>
        <dbReference type="Proteomes" id="UP000002421"/>
    </source>
</evidence>
<dbReference type="EMBL" id="EU197055">
    <property type="protein sequence ID" value="ABY63137.1"/>
    <property type="molecule type" value="Genomic_DNA"/>
</dbReference>
<name>B3FJH1_BP201</name>
<accession>B3FJH1</accession>
<proteinExistence type="predicted"/>
<reference evidence="1 2" key="1">
    <citation type="journal article" date="2008" name="Virology">
        <title>Characterization of Pseudomonas chlororaphis myovirus 201varphi2-1 via genomic sequencing, mass spectrometry, and electron microscopy.</title>
        <authorList>
            <person name="Thomas J.A."/>
            <person name="Rolando M.R."/>
            <person name="Carroll C.A."/>
            <person name="Shen P.S."/>
            <person name="Belnap D.M."/>
            <person name="Weintraub S.T."/>
            <person name="Serwer P."/>
            <person name="Hardies S.C."/>
        </authorList>
    </citation>
    <scope>NUCLEOTIDE SEQUENCE</scope>
</reference>
<evidence type="ECO:0000313" key="1">
    <source>
        <dbReference type="EMBL" id="ABY63137.1"/>
    </source>
</evidence>
<dbReference type="Proteomes" id="UP000002421">
    <property type="component" value="Segment"/>
</dbReference>